<dbReference type="CDD" id="cd06261">
    <property type="entry name" value="TM_PBP2"/>
    <property type="match status" value="1"/>
</dbReference>
<protein>
    <submittedName>
        <fullName evidence="9">ABC transporter permease</fullName>
    </submittedName>
</protein>
<keyword evidence="6 7" id="KW-0472">Membrane</keyword>
<proteinExistence type="inferred from homology"/>
<sequence>MLKRWPGFVLIIALLVMWEIASKTGIVDSVSMPPVSQVFTTWGGIIANGELLNYLLPSLGRIFSGFLLAALVAVPLGLLMGTTPFIYRLLEPITELIRPIPASAYIPVAILFLGIENEMKVFVIFLSSLFPILLNTYSGVRGVDPILIDTGRTFGVSKMKSLFKIILPAALPSILTGMRVSVGIALVVAVVAEMITGNSGIGYFILDMQRIFRVAEMFAGIFTLGIIGYLINFGFLKVEQYFLRWRGNTGGV</sequence>
<dbReference type="Pfam" id="PF00528">
    <property type="entry name" value="BPD_transp_1"/>
    <property type="match status" value="1"/>
</dbReference>
<comment type="similarity">
    <text evidence="7">Belongs to the binding-protein-dependent transport system permease family.</text>
</comment>
<comment type="caution">
    <text evidence="9">The sequence shown here is derived from an EMBL/GenBank/DDBJ whole genome shotgun (WGS) entry which is preliminary data.</text>
</comment>
<dbReference type="InterPro" id="IPR035906">
    <property type="entry name" value="MetI-like_sf"/>
</dbReference>
<keyword evidence="3" id="KW-1003">Cell membrane</keyword>
<organism evidence="9 10">
    <name type="scientific">Solibacillus merdavium</name>
    <dbReference type="NCBI Taxonomy" id="2762218"/>
    <lineage>
        <taxon>Bacteria</taxon>
        <taxon>Bacillati</taxon>
        <taxon>Bacillota</taxon>
        <taxon>Bacilli</taxon>
        <taxon>Bacillales</taxon>
        <taxon>Caryophanaceae</taxon>
        <taxon>Solibacillus</taxon>
    </lineage>
</organism>
<evidence type="ECO:0000256" key="7">
    <source>
        <dbReference type="RuleBase" id="RU363032"/>
    </source>
</evidence>
<name>A0ABR8XMH1_9BACL</name>
<dbReference type="PROSITE" id="PS50928">
    <property type="entry name" value="ABC_TM1"/>
    <property type="match status" value="1"/>
</dbReference>
<dbReference type="PANTHER" id="PTHR30151">
    <property type="entry name" value="ALKANE SULFONATE ABC TRANSPORTER-RELATED, MEMBRANE SUBUNIT"/>
    <property type="match status" value="1"/>
</dbReference>
<feature type="transmembrane region" description="Helical" evidence="7">
    <location>
        <begin position="184"/>
        <end position="206"/>
    </location>
</feature>
<evidence type="ECO:0000256" key="1">
    <source>
        <dbReference type="ARBA" id="ARBA00004651"/>
    </source>
</evidence>
<feature type="transmembrane region" description="Helical" evidence="7">
    <location>
        <begin position="218"/>
        <end position="236"/>
    </location>
</feature>
<dbReference type="PANTHER" id="PTHR30151:SF0">
    <property type="entry name" value="ABC TRANSPORTER PERMEASE PROTEIN MJ0413-RELATED"/>
    <property type="match status" value="1"/>
</dbReference>
<feature type="transmembrane region" description="Helical" evidence="7">
    <location>
        <begin position="121"/>
        <end position="140"/>
    </location>
</feature>
<evidence type="ECO:0000256" key="2">
    <source>
        <dbReference type="ARBA" id="ARBA00022448"/>
    </source>
</evidence>
<feature type="transmembrane region" description="Helical" evidence="7">
    <location>
        <begin position="62"/>
        <end position="87"/>
    </location>
</feature>
<comment type="subcellular location">
    <subcellularLocation>
        <location evidence="1 7">Cell membrane</location>
        <topology evidence="1 7">Multi-pass membrane protein</topology>
    </subcellularLocation>
</comment>
<keyword evidence="10" id="KW-1185">Reference proteome</keyword>
<feature type="transmembrane region" description="Helical" evidence="7">
    <location>
        <begin position="161"/>
        <end position="178"/>
    </location>
</feature>
<evidence type="ECO:0000313" key="10">
    <source>
        <dbReference type="Proteomes" id="UP000600565"/>
    </source>
</evidence>
<feature type="domain" description="ABC transmembrane type-1" evidence="8">
    <location>
        <begin position="55"/>
        <end position="239"/>
    </location>
</feature>
<dbReference type="Gene3D" id="1.10.3720.10">
    <property type="entry name" value="MetI-like"/>
    <property type="match status" value="1"/>
</dbReference>
<dbReference type="RefSeq" id="WP_191699722.1">
    <property type="nucleotide sequence ID" value="NZ_JACSPW010000007.1"/>
</dbReference>
<evidence type="ECO:0000256" key="5">
    <source>
        <dbReference type="ARBA" id="ARBA00022989"/>
    </source>
</evidence>
<evidence type="ECO:0000256" key="4">
    <source>
        <dbReference type="ARBA" id="ARBA00022692"/>
    </source>
</evidence>
<accession>A0ABR8XMH1</accession>
<feature type="transmembrane region" description="Helical" evidence="7">
    <location>
        <begin position="96"/>
        <end position="115"/>
    </location>
</feature>
<dbReference type="Proteomes" id="UP000600565">
    <property type="component" value="Unassembled WGS sequence"/>
</dbReference>
<dbReference type="InterPro" id="IPR000515">
    <property type="entry name" value="MetI-like"/>
</dbReference>
<reference evidence="9 10" key="1">
    <citation type="submission" date="2020-08" db="EMBL/GenBank/DDBJ databases">
        <title>A Genomic Blueprint of the Chicken Gut Microbiome.</title>
        <authorList>
            <person name="Gilroy R."/>
            <person name="Ravi A."/>
            <person name="Getino M."/>
            <person name="Pursley I."/>
            <person name="Horton D.L."/>
            <person name="Alikhan N.-F."/>
            <person name="Baker D."/>
            <person name="Gharbi K."/>
            <person name="Hall N."/>
            <person name="Watson M."/>
            <person name="Adriaenssens E.M."/>
            <person name="Foster-Nyarko E."/>
            <person name="Jarju S."/>
            <person name="Secka A."/>
            <person name="Antonio M."/>
            <person name="Oren A."/>
            <person name="Chaudhuri R."/>
            <person name="La Ragione R.M."/>
            <person name="Hildebrand F."/>
            <person name="Pallen M.J."/>
        </authorList>
    </citation>
    <scope>NUCLEOTIDE SEQUENCE [LARGE SCALE GENOMIC DNA]</scope>
    <source>
        <strain evidence="9 10">Sa1YVA6</strain>
    </source>
</reference>
<evidence type="ECO:0000313" key="9">
    <source>
        <dbReference type="EMBL" id="MBD8033139.1"/>
    </source>
</evidence>
<keyword evidence="4 7" id="KW-0812">Transmembrane</keyword>
<keyword evidence="5 7" id="KW-1133">Transmembrane helix</keyword>
<evidence type="ECO:0000256" key="3">
    <source>
        <dbReference type="ARBA" id="ARBA00022475"/>
    </source>
</evidence>
<keyword evidence="2 7" id="KW-0813">Transport</keyword>
<evidence type="ECO:0000259" key="8">
    <source>
        <dbReference type="PROSITE" id="PS50928"/>
    </source>
</evidence>
<evidence type="ECO:0000256" key="6">
    <source>
        <dbReference type="ARBA" id="ARBA00023136"/>
    </source>
</evidence>
<gene>
    <name evidence="9" type="ORF">H9632_08675</name>
</gene>
<dbReference type="SUPFAM" id="SSF161098">
    <property type="entry name" value="MetI-like"/>
    <property type="match status" value="1"/>
</dbReference>
<dbReference type="EMBL" id="JACSPW010000007">
    <property type="protein sequence ID" value="MBD8033139.1"/>
    <property type="molecule type" value="Genomic_DNA"/>
</dbReference>